<proteinExistence type="predicted"/>
<feature type="region of interest" description="Disordered" evidence="1">
    <location>
        <begin position="1"/>
        <end position="36"/>
    </location>
</feature>
<organism evidence="2 3">
    <name type="scientific">Rhodococcoides kroppenstedtii</name>
    <dbReference type="NCBI Taxonomy" id="293050"/>
    <lineage>
        <taxon>Bacteria</taxon>
        <taxon>Bacillati</taxon>
        <taxon>Actinomycetota</taxon>
        <taxon>Actinomycetes</taxon>
        <taxon>Mycobacteriales</taxon>
        <taxon>Nocardiaceae</taxon>
        <taxon>Rhodococcoides</taxon>
    </lineage>
</organism>
<evidence type="ECO:0000313" key="3">
    <source>
        <dbReference type="Proteomes" id="UP001520140"/>
    </source>
</evidence>
<reference evidence="2 3" key="1">
    <citation type="submission" date="2020-06" db="EMBL/GenBank/DDBJ databases">
        <title>Taxonomy, biology and ecology of Rhodococcus bacteria occurring in California pistachio and other woody hosts as revealed by genome sequence analyses.</title>
        <authorList>
            <person name="Gai Y."/>
            <person name="Riely B."/>
        </authorList>
    </citation>
    <scope>NUCLEOTIDE SEQUENCE [LARGE SCALE GENOMIC DNA]</scope>
    <source>
        <strain evidence="2 3">BP-284</strain>
    </source>
</reference>
<name>A0ABS7NVG7_9NOCA</name>
<dbReference type="EMBL" id="JABUKG010000015">
    <property type="protein sequence ID" value="MBY6322005.1"/>
    <property type="molecule type" value="Genomic_DNA"/>
</dbReference>
<evidence type="ECO:0000313" key="2">
    <source>
        <dbReference type="EMBL" id="MBY6322005.1"/>
    </source>
</evidence>
<feature type="compositionally biased region" description="Basic and acidic residues" evidence="1">
    <location>
        <begin position="1"/>
        <end position="25"/>
    </location>
</feature>
<accession>A0ABS7NVG7</accession>
<evidence type="ECO:0000256" key="1">
    <source>
        <dbReference type="SAM" id="MobiDB-lite"/>
    </source>
</evidence>
<comment type="caution">
    <text evidence="2">The sequence shown here is derived from an EMBL/GenBank/DDBJ whole genome shotgun (WGS) entry which is preliminary data.</text>
</comment>
<gene>
    <name evidence="2" type="ORF">HQ605_14355</name>
</gene>
<dbReference type="RefSeq" id="WP_068099397.1">
    <property type="nucleotide sequence ID" value="NZ_JABUKE010000015.1"/>
</dbReference>
<dbReference type="Proteomes" id="UP001520140">
    <property type="component" value="Unassembled WGS sequence"/>
</dbReference>
<keyword evidence="3" id="KW-1185">Reference proteome</keyword>
<sequence length="233" mass="24533">MSVSHETAHETAHETTRETTRETARPRPFGTTARASSVVRQSFEPLSVEPSSAGTLVCVAADRAGSQAVQDAVRTVLPAATVRAVTGASTVDVLGFDRIVVVDDPGADRHWRAADIARLVTTADGVGVGMVVGTRRGRRGLRLLADRVAASILRSPVSDPGSGLRIYSGDAVRSTGATTVPVGDLRGRLRLAREIHARHWMVHGLAVTTASTSRPAAAELVRAAVGVDRERHG</sequence>
<protein>
    <submittedName>
        <fullName evidence="2">Uncharacterized protein</fullName>
    </submittedName>
</protein>